<evidence type="ECO:0000313" key="3">
    <source>
        <dbReference type="EMBL" id="MFD2760378.1"/>
    </source>
</evidence>
<feature type="coiled-coil region" evidence="1">
    <location>
        <begin position="418"/>
        <end position="480"/>
    </location>
</feature>
<feature type="domain" description="Protein CR006 P-loop" evidence="2">
    <location>
        <begin position="14"/>
        <end position="612"/>
    </location>
</feature>
<accession>A0ABW5V519</accession>
<keyword evidence="1" id="KW-0175">Coiled coil</keyword>
<dbReference type="InterPro" id="IPR026866">
    <property type="entry name" value="CR006_AAA"/>
</dbReference>
<evidence type="ECO:0000259" key="2">
    <source>
        <dbReference type="Pfam" id="PF13166"/>
    </source>
</evidence>
<dbReference type="EMBL" id="JBHUNA010000009">
    <property type="protein sequence ID" value="MFD2760378.1"/>
    <property type="molecule type" value="Genomic_DNA"/>
</dbReference>
<proteinExistence type="predicted"/>
<keyword evidence="4" id="KW-1185">Reference proteome</keyword>
<protein>
    <submittedName>
        <fullName evidence="3">AAA family ATPase</fullName>
    </submittedName>
</protein>
<dbReference type="PANTHER" id="PTHR32182">
    <property type="entry name" value="DNA REPLICATION AND REPAIR PROTEIN RECF"/>
    <property type="match status" value="1"/>
</dbReference>
<gene>
    <name evidence="3" type="ORF">ACFSUO_05250</name>
</gene>
<dbReference type="PANTHER" id="PTHR32182:SF22">
    <property type="entry name" value="ATP-DEPENDENT ENDONUCLEASE, OLD FAMILY-RELATED"/>
    <property type="match status" value="1"/>
</dbReference>
<dbReference type="InterPro" id="IPR027417">
    <property type="entry name" value="P-loop_NTPase"/>
</dbReference>
<name>A0ABW5V519_9BACI</name>
<dbReference type="RefSeq" id="WP_382391806.1">
    <property type="nucleotide sequence ID" value="NZ_JBHUNA010000009.1"/>
</dbReference>
<dbReference type="SUPFAM" id="SSF52540">
    <property type="entry name" value="P-loop containing nucleoside triphosphate hydrolases"/>
    <property type="match status" value="1"/>
</dbReference>
<dbReference type="Proteomes" id="UP001597502">
    <property type="component" value="Unassembled WGS sequence"/>
</dbReference>
<reference evidence="4" key="1">
    <citation type="journal article" date="2019" name="Int. J. Syst. Evol. Microbiol.">
        <title>The Global Catalogue of Microorganisms (GCM) 10K type strain sequencing project: providing services to taxonomists for standard genome sequencing and annotation.</title>
        <authorList>
            <consortium name="The Broad Institute Genomics Platform"/>
            <consortium name="The Broad Institute Genome Sequencing Center for Infectious Disease"/>
            <person name="Wu L."/>
            <person name="Ma J."/>
        </authorList>
    </citation>
    <scope>NUCLEOTIDE SEQUENCE [LARGE SCALE GENOMIC DNA]</scope>
    <source>
        <strain evidence="4">TISTR 1535</strain>
    </source>
</reference>
<dbReference type="Gene3D" id="3.40.50.300">
    <property type="entry name" value="P-loop containing nucleotide triphosphate hydrolases"/>
    <property type="match status" value="1"/>
</dbReference>
<organism evidence="3 4">
    <name type="scientific">Lentibacillus juripiscarius</name>
    <dbReference type="NCBI Taxonomy" id="257446"/>
    <lineage>
        <taxon>Bacteria</taxon>
        <taxon>Bacillati</taxon>
        <taxon>Bacillota</taxon>
        <taxon>Bacilli</taxon>
        <taxon>Bacillales</taxon>
        <taxon>Bacillaceae</taxon>
        <taxon>Lentibacillus</taxon>
    </lineage>
</organism>
<dbReference type="Pfam" id="PF13166">
    <property type="entry name" value="AAA_13"/>
    <property type="match status" value="1"/>
</dbReference>
<evidence type="ECO:0000313" key="4">
    <source>
        <dbReference type="Proteomes" id="UP001597502"/>
    </source>
</evidence>
<evidence type="ECO:0000256" key="1">
    <source>
        <dbReference type="SAM" id="Coils"/>
    </source>
</evidence>
<comment type="caution">
    <text evidence="3">The sequence shown here is derived from an EMBL/GenBank/DDBJ whole genome shotgun (WGS) entry which is preliminary data.</text>
</comment>
<sequence>MIRKLISIKGVGKYEHFNASDMKTGSLFDRLNVIYANNGSGKTTLSAIFKSLEDGNPNIINDRKTIGFEKDQEVSILGEDVRYDFKGNKWRNTLDNLEVFDTFFINNNIFSGFEVSPDHKKKLHQFVIGEKGVKLSENIKQNKETIAEDKKKQKEIELEITKVIKEFKVKDYIKVGSEENIDQKINSKSKEIELAQQQEHIKNTEKPKLVPKIKLPIDIQQCESIIGTSVEDIDNEYIHNVQDHIHSLKLNNMENPEGWIRKGYLSIDHEEEKCPFCSQELTKVQHLITSYRQFFSEKYNKIKNKCELILEDAENYNLQFELEKSLSELTKNKSLLDFWTPLIQNEAAATVSLEKNNTDLNELYNRAKQDLYKKLETPHICMSTESFDLLDHEIKAFNSYIEEFNKLLGTINPEVDDLKNSERDLEGLEKELRKLKEIKERFKDPILTYCNEYIDLEEKIKILNEKNKEMKKDLDDYSVEIFEKYGEKINDYLKQFSTGYKIKNIKSTIVGRSTEPSVSYVLTLNDEEISFENLNGKIQASKALSEGDRSTLALAFFLAKLDIEENIENKVVVFDDPLSSFDSNRRNKTVNLLIDKSRKLKQTFILSHNDSLVFNIYEKASPSMFTIFNGKLEDLDQDDMEDHMEHRYFTQLKKIESFCENPKLHESINEFRGSVRIVLEDSIKFRYRKYLKKQYTDSAGQLIGPLNNKDGLGKMINLLEVSICKFKEPKEEVISELRELNEFSNPSHHGSIESAHRDEPLTIDELITFLKQTLDVVYEKL</sequence>